<sequence>MEGTWGYLVVDRRVGRICGPFSFLRRPARYTTPTLRRKTPTEHKHAQTLSVDSEAFVSSVVQSGSSHLYRQFVVLS</sequence>
<name>W2R1L7_PHYN3</name>
<accession>W2R1L7</accession>
<dbReference type="GeneID" id="20190026"/>
<dbReference type="EMBL" id="KI669565">
    <property type="protein sequence ID" value="ETN19171.1"/>
    <property type="molecule type" value="Genomic_DNA"/>
</dbReference>
<dbReference type="RefSeq" id="XP_008895685.1">
    <property type="nucleotide sequence ID" value="XM_008897437.1"/>
</dbReference>
<dbReference type="VEuPathDB" id="FungiDB:PPTG_21427"/>
<dbReference type="Proteomes" id="UP000018817">
    <property type="component" value="Unassembled WGS sequence"/>
</dbReference>
<proteinExistence type="predicted"/>
<reference evidence="2" key="1">
    <citation type="submission" date="2011-12" db="EMBL/GenBank/DDBJ databases">
        <authorList>
            <consortium name="The Broad Institute Genome Sequencing Platform"/>
            <person name="Russ C."/>
            <person name="Tyler B."/>
            <person name="Panabieres F."/>
            <person name="Shan W."/>
            <person name="Tripathy S."/>
            <person name="Grunwald N."/>
            <person name="Machado M."/>
            <person name="Young S.K."/>
            <person name="Zeng Q."/>
            <person name="Gargeya S."/>
            <person name="Fitzgerald M."/>
            <person name="Haas B."/>
            <person name="Abouelleil A."/>
            <person name="Alvarado L."/>
            <person name="Arachchi H.M."/>
            <person name="Berlin A."/>
            <person name="Chapman S.B."/>
            <person name="Gearin G."/>
            <person name="Goldberg J."/>
            <person name="Griggs A."/>
            <person name="Gujja S."/>
            <person name="Hansen M."/>
            <person name="Heiman D."/>
            <person name="Howarth C."/>
            <person name="Larimer J."/>
            <person name="Lui A."/>
            <person name="MacDonald P.J.P."/>
            <person name="McCowen C."/>
            <person name="Montmayeur A."/>
            <person name="Murphy C."/>
            <person name="Neiman D."/>
            <person name="Pearson M."/>
            <person name="Priest M."/>
            <person name="Roberts A."/>
            <person name="Saif S."/>
            <person name="Shea T."/>
            <person name="Sisk P."/>
            <person name="Stolte C."/>
            <person name="Sykes S."/>
            <person name="Wortman J."/>
            <person name="Nusbaum C."/>
            <person name="Birren B."/>
        </authorList>
    </citation>
    <scope>NUCLEOTIDE SEQUENCE [LARGE SCALE GENOMIC DNA]</scope>
    <source>
        <strain evidence="2">INRA-310</strain>
    </source>
</reference>
<evidence type="ECO:0000313" key="1">
    <source>
        <dbReference type="EMBL" id="ETN19171.1"/>
    </source>
</evidence>
<organism evidence="1 2">
    <name type="scientific">Phytophthora nicotianae (strain INRA-310)</name>
    <name type="common">Phytophthora parasitica</name>
    <dbReference type="NCBI Taxonomy" id="761204"/>
    <lineage>
        <taxon>Eukaryota</taxon>
        <taxon>Sar</taxon>
        <taxon>Stramenopiles</taxon>
        <taxon>Oomycota</taxon>
        <taxon>Peronosporomycetes</taxon>
        <taxon>Peronosporales</taxon>
        <taxon>Peronosporaceae</taxon>
        <taxon>Phytophthora</taxon>
    </lineage>
</organism>
<dbReference type="AlphaFoldDB" id="W2R1L7"/>
<reference evidence="1 2" key="2">
    <citation type="submission" date="2013-11" db="EMBL/GenBank/DDBJ databases">
        <title>The Genome Sequence of Phytophthora parasitica INRA-310.</title>
        <authorList>
            <consortium name="The Broad Institute Genomics Platform"/>
            <person name="Russ C."/>
            <person name="Tyler B."/>
            <person name="Panabieres F."/>
            <person name="Shan W."/>
            <person name="Tripathy S."/>
            <person name="Grunwald N."/>
            <person name="Machado M."/>
            <person name="Johnson C.S."/>
            <person name="Arredondo F."/>
            <person name="Hong C."/>
            <person name="Coffey M."/>
            <person name="Young S.K."/>
            <person name="Zeng Q."/>
            <person name="Gargeya S."/>
            <person name="Fitzgerald M."/>
            <person name="Abouelleil A."/>
            <person name="Alvarado L."/>
            <person name="Chapman S.B."/>
            <person name="Gainer-Dewar J."/>
            <person name="Goldberg J."/>
            <person name="Griggs A."/>
            <person name="Gujja S."/>
            <person name="Hansen M."/>
            <person name="Howarth C."/>
            <person name="Imamovic A."/>
            <person name="Ireland A."/>
            <person name="Larimer J."/>
            <person name="McCowan C."/>
            <person name="Murphy C."/>
            <person name="Pearson M."/>
            <person name="Poon T.W."/>
            <person name="Priest M."/>
            <person name="Roberts A."/>
            <person name="Saif S."/>
            <person name="Shea T."/>
            <person name="Sykes S."/>
            <person name="Wortman J."/>
            <person name="Nusbaum C."/>
            <person name="Birren B."/>
        </authorList>
    </citation>
    <scope>NUCLEOTIDE SEQUENCE [LARGE SCALE GENOMIC DNA]</scope>
    <source>
        <strain evidence="1 2">INRA-310</strain>
    </source>
</reference>
<gene>
    <name evidence="1" type="ORF">PPTG_21427</name>
</gene>
<evidence type="ECO:0000313" key="2">
    <source>
        <dbReference type="Proteomes" id="UP000018817"/>
    </source>
</evidence>
<protein>
    <submittedName>
        <fullName evidence="1">Uncharacterized protein</fullName>
    </submittedName>
</protein>